<dbReference type="InterPro" id="IPR024311">
    <property type="entry name" value="Lipocalin-like"/>
</dbReference>
<dbReference type="Pfam" id="PF13924">
    <property type="entry name" value="Lipocalin_5"/>
    <property type="match status" value="1"/>
</dbReference>
<dbReference type="Proteomes" id="UP000254701">
    <property type="component" value="Unassembled WGS sequence"/>
</dbReference>
<name>A0A381ILR5_AMIAI</name>
<sequence length="148" mass="16606">MDQCATSTATLEDLLGTWRLLSVSSWRDDQLHDAHPYGHFPVGFIHYLPDGRMSVIIAYGQRPTLSGDRLDSSVEERAGAYSSIIAYAGTYELVGGTIVHRIEVSAYPNEIGSKQIRHFHIADNRVHLTTVPLRRGGIPTVYKLIWER</sequence>
<gene>
    <name evidence="2" type="ORF">NCTC10684_05139</name>
</gene>
<dbReference type="AlphaFoldDB" id="A0A381ILR5"/>
<dbReference type="OrthoDB" id="8370150at2"/>
<proteinExistence type="predicted"/>
<dbReference type="EMBL" id="UFSM01000002">
    <property type="protein sequence ID" value="SUY28429.1"/>
    <property type="molecule type" value="Genomic_DNA"/>
</dbReference>
<evidence type="ECO:0000313" key="3">
    <source>
        <dbReference type="Proteomes" id="UP000254701"/>
    </source>
</evidence>
<protein>
    <recommendedName>
        <fullName evidence="1">Lipocalin-like domain-containing protein</fullName>
    </recommendedName>
</protein>
<reference evidence="2 3" key="1">
    <citation type="submission" date="2018-06" db="EMBL/GenBank/DDBJ databases">
        <authorList>
            <consortium name="Pathogen Informatics"/>
            <person name="Doyle S."/>
        </authorList>
    </citation>
    <scope>NUCLEOTIDE SEQUENCE [LARGE SCALE GENOMIC DNA]</scope>
    <source>
        <strain evidence="2 3">NCTC10684</strain>
    </source>
</reference>
<accession>A0A381ILR5</accession>
<organism evidence="2 3">
    <name type="scientific">Aminobacter aminovorans</name>
    <name type="common">Chelatobacter heintzii</name>
    <dbReference type="NCBI Taxonomy" id="83263"/>
    <lineage>
        <taxon>Bacteria</taxon>
        <taxon>Pseudomonadati</taxon>
        <taxon>Pseudomonadota</taxon>
        <taxon>Alphaproteobacteria</taxon>
        <taxon>Hyphomicrobiales</taxon>
        <taxon>Phyllobacteriaceae</taxon>
        <taxon>Aminobacter</taxon>
    </lineage>
</organism>
<feature type="domain" description="Lipocalin-like" evidence="1">
    <location>
        <begin position="16"/>
        <end position="148"/>
    </location>
</feature>
<evidence type="ECO:0000313" key="2">
    <source>
        <dbReference type="EMBL" id="SUY28429.1"/>
    </source>
</evidence>
<evidence type="ECO:0000259" key="1">
    <source>
        <dbReference type="Pfam" id="PF13924"/>
    </source>
</evidence>
<dbReference type="RefSeq" id="WP_115734154.1">
    <property type="nucleotide sequence ID" value="NZ_BAAAVY010000001.1"/>
</dbReference>